<keyword evidence="5" id="KW-1185">Reference proteome</keyword>
<protein>
    <submittedName>
        <fullName evidence="3">Uncharacterized membrane protein YesL</fullName>
    </submittedName>
</protein>
<gene>
    <name evidence="2" type="ORF">HMI01_27030</name>
    <name evidence="3" type="ORF">SAMN05421668_1289</name>
</gene>
<dbReference type="Pfam" id="PF04854">
    <property type="entry name" value="DUF624"/>
    <property type="match status" value="1"/>
</dbReference>
<organism evidence="3 4">
    <name type="scientific">Halolactibacillus miurensis</name>
    <dbReference type="NCBI Taxonomy" id="306541"/>
    <lineage>
        <taxon>Bacteria</taxon>
        <taxon>Bacillati</taxon>
        <taxon>Bacillota</taxon>
        <taxon>Bacilli</taxon>
        <taxon>Bacillales</taxon>
        <taxon>Bacillaceae</taxon>
        <taxon>Halolactibacillus</taxon>
    </lineage>
</organism>
<dbReference type="OrthoDB" id="2182676at2"/>
<dbReference type="Proteomes" id="UP000199139">
    <property type="component" value="Unassembled WGS sequence"/>
</dbReference>
<keyword evidence="1" id="KW-1133">Transmembrane helix</keyword>
<feature type="transmembrane region" description="Helical" evidence="1">
    <location>
        <begin position="75"/>
        <end position="93"/>
    </location>
</feature>
<dbReference type="EMBL" id="FPAI01000028">
    <property type="protein sequence ID" value="SFT01885.1"/>
    <property type="molecule type" value="Genomic_DNA"/>
</dbReference>
<feature type="transmembrane region" description="Helical" evidence="1">
    <location>
        <begin position="7"/>
        <end position="27"/>
    </location>
</feature>
<dbReference type="STRING" id="306541.SAMN05421668_1289"/>
<dbReference type="AlphaFoldDB" id="A0A1I6UK98"/>
<evidence type="ECO:0000313" key="3">
    <source>
        <dbReference type="EMBL" id="SFT01885.1"/>
    </source>
</evidence>
<reference evidence="2 5" key="2">
    <citation type="submission" date="2019-07" db="EMBL/GenBank/DDBJ databases">
        <title>Whole genome shotgun sequence of Halolactibacillus miurensis NBRC 100873.</title>
        <authorList>
            <person name="Hosoyama A."/>
            <person name="Uohara A."/>
            <person name="Ohji S."/>
            <person name="Ichikawa N."/>
        </authorList>
    </citation>
    <scope>NUCLEOTIDE SEQUENCE [LARGE SCALE GENOMIC DNA]</scope>
    <source>
        <strain evidence="2 5">NBRC 100873</strain>
    </source>
</reference>
<feature type="transmembrane region" description="Helical" evidence="1">
    <location>
        <begin position="143"/>
        <end position="164"/>
    </location>
</feature>
<dbReference type="RefSeq" id="WP_062320842.1">
    <property type="nucleotide sequence ID" value="NZ_BJWJ01000046.1"/>
</dbReference>
<accession>A0A1I6UK98</accession>
<reference evidence="3 4" key="1">
    <citation type="submission" date="2016-10" db="EMBL/GenBank/DDBJ databases">
        <authorList>
            <person name="de Groot N.N."/>
        </authorList>
    </citation>
    <scope>NUCLEOTIDE SEQUENCE [LARGE SCALE GENOMIC DNA]</scope>
    <source>
        <strain evidence="3 4">DSM 17074</strain>
    </source>
</reference>
<evidence type="ECO:0000313" key="4">
    <source>
        <dbReference type="Proteomes" id="UP000199139"/>
    </source>
</evidence>
<evidence type="ECO:0000313" key="2">
    <source>
        <dbReference type="EMBL" id="GEM05715.1"/>
    </source>
</evidence>
<evidence type="ECO:0000256" key="1">
    <source>
        <dbReference type="SAM" id="Phobius"/>
    </source>
</evidence>
<feature type="transmembrane region" description="Helical" evidence="1">
    <location>
        <begin position="108"/>
        <end position="131"/>
    </location>
</feature>
<dbReference type="EMBL" id="BJWJ01000046">
    <property type="protein sequence ID" value="GEM05715.1"/>
    <property type="molecule type" value="Genomic_DNA"/>
</dbReference>
<proteinExistence type="predicted"/>
<sequence length="201" mass="22982">MYRQSWFIKVGTLGFHLILLNICFWLGSVLGLGIIGFFPSLAALFYVLRQMIVFKDDDDVFKKYWKSYKENLLKANLLGYLYVLAVAILYGNYRVALLIDHALFSKGYFFIIILLTAIVILSLMTVFPVFVHYHFPLRDYPKVALIYSVARPIQTIISVGLVYVLAQVMLAYAALFLLLGVSLMAYVLMRVAATHFLKVDD</sequence>
<feature type="transmembrane region" description="Helical" evidence="1">
    <location>
        <begin position="170"/>
        <end position="189"/>
    </location>
</feature>
<name>A0A1I6UK98_9BACI</name>
<dbReference type="InterPro" id="IPR006938">
    <property type="entry name" value="DUF624"/>
</dbReference>
<dbReference type="Proteomes" id="UP000321773">
    <property type="component" value="Unassembled WGS sequence"/>
</dbReference>
<keyword evidence="1" id="KW-0812">Transmembrane</keyword>
<evidence type="ECO:0000313" key="5">
    <source>
        <dbReference type="Proteomes" id="UP000321773"/>
    </source>
</evidence>
<keyword evidence="1" id="KW-0472">Membrane</keyword>